<dbReference type="SUPFAM" id="SSF140453">
    <property type="entry name" value="EsxAB dimer-like"/>
    <property type="match status" value="1"/>
</dbReference>
<dbReference type="STRING" id="394193.SAMN04489732_1173"/>
<evidence type="ECO:0000313" key="2">
    <source>
        <dbReference type="EMBL" id="SEP51685.1"/>
    </source>
</evidence>
<protein>
    <recommendedName>
        <fullName evidence="1">ESAT-6-like protein</fullName>
    </recommendedName>
</protein>
<dbReference type="AlphaFoldDB" id="A0A1H8YHQ3"/>
<dbReference type="InterPro" id="IPR036689">
    <property type="entry name" value="ESAT-6-like_sf"/>
</dbReference>
<proteinExistence type="inferred from homology"/>
<dbReference type="EMBL" id="FOEF01000017">
    <property type="protein sequence ID" value="SEP51685.1"/>
    <property type="molecule type" value="Genomic_DNA"/>
</dbReference>
<dbReference type="OrthoDB" id="4554345at2"/>
<comment type="similarity">
    <text evidence="1">Belongs to the WXG100 family.</text>
</comment>
<dbReference type="NCBIfam" id="TIGR03930">
    <property type="entry name" value="WXG100_ESAT6"/>
    <property type="match status" value="1"/>
</dbReference>
<dbReference type="Proteomes" id="UP000198582">
    <property type="component" value="Unassembled WGS sequence"/>
</dbReference>
<dbReference type="Pfam" id="PF06013">
    <property type="entry name" value="WXG100"/>
    <property type="match status" value="1"/>
</dbReference>
<dbReference type="Gene3D" id="1.10.287.1060">
    <property type="entry name" value="ESAT-6-like"/>
    <property type="match status" value="1"/>
</dbReference>
<accession>A0A1H8YHQ3</accession>
<dbReference type="RefSeq" id="WP_091623789.1">
    <property type="nucleotide sequence ID" value="NZ_FOEF01000017.1"/>
</dbReference>
<sequence length="106" mass="11883">MAGGFTGTPEQFTDAEGRVTDVRARMDQNLSQLRDRIEATRAGWQGEAQKAFDHVMQRFDEDGKGMNQALQNIANLLQEAGSKYKRSEEQQQEIMQSMNKGFGVLG</sequence>
<keyword evidence="3" id="KW-1185">Reference proteome</keyword>
<evidence type="ECO:0000256" key="1">
    <source>
        <dbReference type="RuleBase" id="RU362001"/>
    </source>
</evidence>
<organism evidence="2 3">
    <name type="scientific">Amycolatopsis saalfeldensis</name>
    <dbReference type="NCBI Taxonomy" id="394193"/>
    <lineage>
        <taxon>Bacteria</taxon>
        <taxon>Bacillati</taxon>
        <taxon>Actinomycetota</taxon>
        <taxon>Actinomycetes</taxon>
        <taxon>Pseudonocardiales</taxon>
        <taxon>Pseudonocardiaceae</taxon>
        <taxon>Amycolatopsis</taxon>
    </lineage>
</organism>
<reference evidence="2 3" key="1">
    <citation type="submission" date="2016-10" db="EMBL/GenBank/DDBJ databases">
        <authorList>
            <person name="de Groot N.N."/>
        </authorList>
    </citation>
    <scope>NUCLEOTIDE SEQUENCE [LARGE SCALE GENOMIC DNA]</scope>
    <source>
        <strain evidence="2 3">DSM 44993</strain>
    </source>
</reference>
<gene>
    <name evidence="2" type="ORF">SAMN04489732_1173</name>
</gene>
<name>A0A1H8YHQ3_9PSEU</name>
<evidence type="ECO:0000313" key="3">
    <source>
        <dbReference type="Proteomes" id="UP000198582"/>
    </source>
</evidence>
<dbReference type="InterPro" id="IPR010310">
    <property type="entry name" value="T7SS_ESAT-6-like"/>
</dbReference>